<dbReference type="RefSeq" id="XP_014148969.1">
    <property type="nucleotide sequence ID" value="XM_014293494.1"/>
</dbReference>
<proteinExistence type="predicted"/>
<organism evidence="1 2">
    <name type="scientific">Sphaeroforma arctica JP610</name>
    <dbReference type="NCBI Taxonomy" id="667725"/>
    <lineage>
        <taxon>Eukaryota</taxon>
        <taxon>Ichthyosporea</taxon>
        <taxon>Ichthyophonida</taxon>
        <taxon>Sphaeroforma</taxon>
    </lineage>
</organism>
<accession>A0A0L0FE88</accession>
<reference evidence="1 2" key="1">
    <citation type="submission" date="2011-02" db="EMBL/GenBank/DDBJ databases">
        <title>The Genome Sequence of Sphaeroforma arctica JP610.</title>
        <authorList>
            <consortium name="The Broad Institute Genome Sequencing Platform"/>
            <person name="Russ C."/>
            <person name="Cuomo C."/>
            <person name="Young S.K."/>
            <person name="Zeng Q."/>
            <person name="Gargeya S."/>
            <person name="Alvarado L."/>
            <person name="Berlin A."/>
            <person name="Chapman S.B."/>
            <person name="Chen Z."/>
            <person name="Freedman E."/>
            <person name="Gellesch M."/>
            <person name="Goldberg J."/>
            <person name="Griggs A."/>
            <person name="Gujja S."/>
            <person name="Heilman E."/>
            <person name="Heiman D."/>
            <person name="Howarth C."/>
            <person name="Mehta T."/>
            <person name="Neiman D."/>
            <person name="Pearson M."/>
            <person name="Roberts A."/>
            <person name="Saif S."/>
            <person name="Shea T."/>
            <person name="Shenoy N."/>
            <person name="Sisk P."/>
            <person name="Stolte C."/>
            <person name="Sykes S."/>
            <person name="White J."/>
            <person name="Yandava C."/>
            <person name="Burger G."/>
            <person name="Gray M.W."/>
            <person name="Holland P.W.H."/>
            <person name="King N."/>
            <person name="Lang F.B.F."/>
            <person name="Roger A.J."/>
            <person name="Ruiz-Trillo I."/>
            <person name="Haas B."/>
            <person name="Nusbaum C."/>
            <person name="Birren B."/>
        </authorList>
    </citation>
    <scope>NUCLEOTIDE SEQUENCE [LARGE SCALE GENOMIC DNA]</scope>
    <source>
        <strain evidence="1 2">JP610</strain>
    </source>
</reference>
<gene>
    <name evidence="1" type="ORF">SARC_12402</name>
</gene>
<dbReference type="InterPro" id="IPR036305">
    <property type="entry name" value="RGS_sf"/>
</dbReference>
<sequence length="218" mass="24589">MIIVVAVIPIILEQTVPWCFKNDLAYKGVQTLRVLFLIEIGFYVWKLGYAAQQFVHFQPIVRIFAAAVVLSTCKLVLPRVGVFDAVGEMWFEVASTYWDPRGELDFILADNELKAFLLGISKQRFCSENCNFLRDVDLLGDISDKGDGVLKLQTEHALLHKYIYKGVSTPVNLPGELIKSIPKIDINADSSSAEWISPHNIILEARAYIRRLLGDLGY</sequence>
<dbReference type="Proteomes" id="UP000054560">
    <property type="component" value="Unassembled WGS sequence"/>
</dbReference>
<dbReference type="GeneID" id="25912906"/>
<evidence type="ECO:0000313" key="1">
    <source>
        <dbReference type="EMBL" id="KNC75067.1"/>
    </source>
</evidence>
<evidence type="ECO:0000313" key="2">
    <source>
        <dbReference type="Proteomes" id="UP000054560"/>
    </source>
</evidence>
<evidence type="ECO:0008006" key="3">
    <source>
        <dbReference type="Google" id="ProtNLM"/>
    </source>
</evidence>
<dbReference type="Gene3D" id="1.10.167.10">
    <property type="entry name" value="Regulator of G-protein Signalling 4, domain 2"/>
    <property type="match status" value="1"/>
</dbReference>
<dbReference type="EMBL" id="KQ243874">
    <property type="protein sequence ID" value="KNC75067.1"/>
    <property type="molecule type" value="Genomic_DNA"/>
</dbReference>
<dbReference type="SUPFAM" id="SSF48097">
    <property type="entry name" value="Regulator of G-protein signaling, RGS"/>
    <property type="match status" value="1"/>
</dbReference>
<dbReference type="AlphaFoldDB" id="A0A0L0FE88"/>
<dbReference type="InterPro" id="IPR044926">
    <property type="entry name" value="RGS_subdomain_2"/>
</dbReference>
<protein>
    <recommendedName>
        <fullName evidence="3">RGS domain-containing protein</fullName>
    </recommendedName>
</protein>
<keyword evidence="2" id="KW-1185">Reference proteome</keyword>
<name>A0A0L0FE88_9EUKA</name>